<evidence type="ECO:0000256" key="9">
    <source>
        <dbReference type="ARBA" id="ARBA00022741"/>
    </source>
</evidence>
<evidence type="ECO:0000256" key="1">
    <source>
        <dbReference type="ARBA" id="ARBA00001206"/>
    </source>
</evidence>
<proteinExistence type="inferred from homology"/>
<name>A0A1Y4LCZ4_9FIRM</name>
<keyword evidence="13 16" id="KW-0173">Coenzyme A biosynthesis</keyword>
<comment type="catalytic activity">
    <reaction evidence="1 16">
        <text>(R)-pantothenate + ATP = (R)-4'-phosphopantothenate + ADP + H(+)</text>
        <dbReference type="Rhea" id="RHEA:16373"/>
        <dbReference type="ChEBI" id="CHEBI:10986"/>
        <dbReference type="ChEBI" id="CHEBI:15378"/>
        <dbReference type="ChEBI" id="CHEBI:29032"/>
        <dbReference type="ChEBI" id="CHEBI:30616"/>
        <dbReference type="ChEBI" id="CHEBI:456216"/>
        <dbReference type="EC" id="2.7.1.33"/>
    </reaction>
</comment>
<keyword evidence="16" id="KW-0479">Metal-binding</keyword>
<dbReference type="PANTHER" id="PTHR34265:SF1">
    <property type="entry name" value="TYPE III PANTOTHENATE KINASE"/>
    <property type="match status" value="1"/>
</dbReference>
<comment type="caution">
    <text evidence="17">The sequence shown here is derived from an EMBL/GenBank/DDBJ whole genome shotgun (WGS) entry which is preliminary data.</text>
</comment>
<dbReference type="InterPro" id="IPR043129">
    <property type="entry name" value="ATPase_NBD"/>
</dbReference>
<evidence type="ECO:0000256" key="12">
    <source>
        <dbReference type="ARBA" id="ARBA00022958"/>
    </source>
</evidence>
<comment type="subcellular location">
    <subcellularLocation>
        <location evidence="3 16">Cytoplasm</location>
    </subcellularLocation>
</comment>
<feature type="binding site" evidence="16">
    <location>
        <position position="141"/>
    </location>
    <ligand>
        <name>K(+)</name>
        <dbReference type="ChEBI" id="CHEBI:29103"/>
    </ligand>
</feature>
<evidence type="ECO:0000256" key="2">
    <source>
        <dbReference type="ARBA" id="ARBA00001958"/>
    </source>
</evidence>
<dbReference type="PANTHER" id="PTHR34265">
    <property type="entry name" value="TYPE III PANTOTHENATE KINASE"/>
    <property type="match status" value="1"/>
</dbReference>
<feature type="binding site" evidence="16">
    <location>
        <begin position="119"/>
        <end position="122"/>
    </location>
    <ligand>
        <name>substrate</name>
    </ligand>
</feature>
<keyword evidence="12 16" id="KW-0630">Potassium</keyword>
<dbReference type="EC" id="2.7.1.33" evidence="6 16"/>
<feature type="active site" description="Proton acceptor" evidence="16">
    <location>
        <position position="121"/>
    </location>
</feature>
<dbReference type="UniPathway" id="UPA00241">
    <property type="reaction ID" value="UER00352"/>
</dbReference>
<evidence type="ECO:0000256" key="3">
    <source>
        <dbReference type="ARBA" id="ARBA00004496"/>
    </source>
</evidence>
<dbReference type="NCBIfam" id="TIGR00671">
    <property type="entry name" value="baf"/>
    <property type="match status" value="1"/>
</dbReference>
<keyword evidence="7 16" id="KW-0963">Cytoplasm</keyword>
<organism evidence="17 18">
    <name type="scientific">Butyricicoccus pullicaecorum</name>
    <dbReference type="NCBI Taxonomy" id="501571"/>
    <lineage>
        <taxon>Bacteria</taxon>
        <taxon>Bacillati</taxon>
        <taxon>Bacillota</taxon>
        <taxon>Clostridia</taxon>
        <taxon>Eubacteriales</taxon>
        <taxon>Butyricicoccaceae</taxon>
        <taxon>Butyricicoccus</taxon>
    </lineage>
</organism>
<reference evidence="18" key="1">
    <citation type="submission" date="2017-04" db="EMBL/GenBank/DDBJ databases">
        <title>Function of individual gut microbiota members based on whole genome sequencing of pure cultures obtained from chicken caecum.</title>
        <authorList>
            <person name="Medvecky M."/>
            <person name="Cejkova D."/>
            <person name="Polansky O."/>
            <person name="Karasova D."/>
            <person name="Kubasova T."/>
            <person name="Cizek A."/>
            <person name="Rychlik I."/>
        </authorList>
    </citation>
    <scope>NUCLEOTIDE SEQUENCE [LARGE SCALE GENOMIC DNA]</scope>
    <source>
        <strain evidence="18">An180</strain>
    </source>
</reference>
<evidence type="ECO:0000256" key="13">
    <source>
        <dbReference type="ARBA" id="ARBA00022993"/>
    </source>
</evidence>
<evidence type="ECO:0000256" key="15">
    <source>
        <dbReference type="ARBA" id="ARBA00040883"/>
    </source>
</evidence>
<comment type="subunit">
    <text evidence="5 16">Homodimer.</text>
</comment>
<dbReference type="SUPFAM" id="SSF53067">
    <property type="entry name" value="Actin-like ATPase domain"/>
    <property type="match status" value="2"/>
</dbReference>
<dbReference type="GO" id="GO:0004594">
    <property type="term" value="F:pantothenate kinase activity"/>
    <property type="evidence" value="ECO:0007669"/>
    <property type="project" value="UniProtKB-UniRule"/>
</dbReference>
<comment type="cofactor">
    <cofactor evidence="16">
        <name>NH4(+)</name>
        <dbReference type="ChEBI" id="CHEBI:28938"/>
    </cofactor>
    <cofactor evidence="16">
        <name>K(+)</name>
        <dbReference type="ChEBI" id="CHEBI:29103"/>
    </cofactor>
    <text evidence="16">A monovalent cation. Ammonium or potassium.</text>
</comment>
<dbReference type="GO" id="GO:0005524">
    <property type="term" value="F:ATP binding"/>
    <property type="evidence" value="ECO:0007669"/>
    <property type="project" value="UniProtKB-UniRule"/>
</dbReference>
<feature type="binding site" evidence="16">
    <location>
        <begin position="18"/>
        <end position="25"/>
    </location>
    <ligand>
        <name>ATP</name>
        <dbReference type="ChEBI" id="CHEBI:30616"/>
    </ligand>
</feature>
<dbReference type="CDD" id="cd24015">
    <property type="entry name" value="ASKHA_NBD_PanK-III"/>
    <property type="match status" value="1"/>
</dbReference>
<comment type="caution">
    <text evidence="16">Lacks conserved residue(s) required for the propagation of feature annotation.</text>
</comment>
<evidence type="ECO:0000256" key="14">
    <source>
        <dbReference type="ARBA" id="ARBA00038036"/>
    </source>
</evidence>
<dbReference type="GO" id="GO:0005737">
    <property type="term" value="C:cytoplasm"/>
    <property type="evidence" value="ECO:0007669"/>
    <property type="project" value="UniProtKB-SubCell"/>
</dbReference>
<protein>
    <recommendedName>
        <fullName evidence="15 16">Type III pantothenate kinase</fullName>
        <ecNumber evidence="6 16">2.7.1.33</ecNumber>
    </recommendedName>
    <alternativeName>
        <fullName evidence="16">PanK-III</fullName>
    </alternativeName>
    <alternativeName>
        <fullName evidence="16">Pantothenic acid kinase</fullName>
    </alternativeName>
</protein>
<comment type="pathway">
    <text evidence="4 16">Cofactor biosynthesis; coenzyme A biosynthesis; CoA from (R)-pantothenate: step 1/5.</text>
</comment>
<dbReference type="AlphaFoldDB" id="A0A1Y4LCZ4"/>
<evidence type="ECO:0000256" key="4">
    <source>
        <dbReference type="ARBA" id="ARBA00005225"/>
    </source>
</evidence>
<evidence type="ECO:0000256" key="7">
    <source>
        <dbReference type="ARBA" id="ARBA00022490"/>
    </source>
</evidence>
<evidence type="ECO:0000313" key="18">
    <source>
        <dbReference type="Proteomes" id="UP000195897"/>
    </source>
</evidence>
<accession>A0A1Y4LCZ4</accession>
<comment type="cofactor">
    <cofactor evidence="2">
        <name>K(+)</name>
        <dbReference type="ChEBI" id="CHEBI:29103"/>
    </cofactor>
</comment>
<dbReference type="HAMAP" id="MF_01274">
    <property type="entry name" value="Pantothen_kinase_3"/>
    <property type="match status" value="1"/>
</dbReference>
<evidence type="ECO:0000256" key="11">
    <source>
        <dbReference type="ARBA" id="ARBA00022840"/>
    </source>
</evidence>
<keyword evidence="11 16" id="KW-0067">ATP-binding</keyword>
<dbReference type="GO" id="GO:0015937">
    <property type="term" value="P:coenzyme A biosynthetic process"/>
    <property type="evidence" value="ECO:0007669"/>
    <property type="project" value="UniProtKB-UniRule"/>
</dbReference>
<dbReference type="InterPro" id="IPR004619">
    <property type="entry name" value="Type_III_PanK"/>
</dbReference>
<keyword evidence="8 16" id="KW-0808">Transferase</keyword>
<evidence type="ECO:0000256" key="8">
    <source>
        <dbReference type="ARBA" id="ARBA00022679"/>
    </source>
</evidence>
<keyword evidence="10 16" id="KW-0418">Kinase</keyword>
<sequence length="272" mass="28463">MEKASCQGERKIMLIALDIGNNHVTIGGFDGDDIRFVASIATDRKQTGEEYACTLKNVLALHHADSLPVTGAAICSVVPGMAHTMARALRFLTDGPVLVVGTGVKTGLNLKIAEPRSLGTDRVATAVHASHTYPMPCVVVDLGTATTFTALDHTGALVGSAIAPGVQLSLTALNEHTAQLPTVGLDDVPQNVLGRNTAEALCIGAVYGTAAMIEGMTERYAAALGGTPTVVLTGGMAEVVRPYLRIPTIHAPTLALWGLADIWRRNHGREAK</sequence>
<evidence type="ECO:0000256" key="16">
    <source>
        <dbReference type="HAMAP-Rule" id="MF_01274"/>
    </source>
</evidence>
<dbReference type="Proteomes" id="UP000195897">
    <property type="component" value="Unassembled WGS sequence"/>
</dbReference>
<feature type="binding site" evidence="16">
    <location>
        <position position="144"/>
    </location>
    <ligand>
        <name>ATP</name>
        <dbReference type="ChEBI" id="CHEBI:30616"/>
    </ligand>
</feature>
<comment type="similarity">
    <text evidence="14 16">Belongs to the type III pantothenate kinase family.</text>
</comment>
<dbReference type="Pfam" id="PF03309">
    <property type="entry name" value="Pan_kinase"/>
    <property type="match status" value="1"/>
</dbReference>
<keyword evidence="9 16" id="KW-0547">Nucleotide-binding</keyword>
<feature type="binding site" evidence="16">
    <location>
        <position position="197"/>
    </location>
    <ligand>
        <name>substrate</name>
    </ligand>
</feature>
<evidence type="ECO:0000256" key="10">
    <source>
        <dbReference type="ARBA" id="ARBA00022777"/>
    </source>
</evidence>
<comment type="function">
    <text evidence="16">Catalyzes the phosphorylation of pantothenate (Pan), the first step in CoA biosynthesis.</text>
</comment>
<gene>
    <name evidence="16" type="primary">coaX</name>
    <name evidence="17" type="ORF">B5F17_01400</name>
</gene>
<evidence type="ECO:0000313" key="17">
    <source>
        <dbReference type="EMBL" id="OUP54586.1"/>
    </source>
</evidence>
<evidence type="ECO:0000256" key="5">
    <source>
        <dbReference type="ARBA" id="ARBA00011738"/>
    </source>
</evidence>
<evidence type="ECO:0000256" key="6">
    <source>
        <dbReference type="ARBA" id="ARBA00012102"/>
    </source>
</evidence>
<dbReference type="GO" id="GO:0046872">
    <property type="term" value="F:metal ion binding"/>
    <property type="evidence" value="ECO:0007669"/>
    <property type="project" value="UniProtKB-KW"/>
</dbReference>
<dbReference type="EMBL" id="NFKK01000001">
    <property type="protein sequence ID" value="OUP54586.1"/>
    <property type="molecule type" value="Genomic_DNA"/>
</dbReference>
<dbReference type="Gene3D" id="3.30.420.40">
    <property type="match status" value="2"/>
</dbReference>